<dbReference type="InterPro" id="IPR012910">
    <property type="entry name" value="Plug_dom"/>
</dbReference>
<dbReference type="InterPro" id="IPR039426">
    <property type="entry name" value="TonB-dep_rcpt-like"/>
</dbReference>
<proteinExistence type="inferred from homology"/>
<evidence type="ECO:0000256" key="6">
    <source>
        <dbReference type="ARBA" id="ARBA00023237"/>
    </source>
</evidence>
<evidence type="ECO:0000313" key="10">
    <source>
        <dbReference type="EMBL" id="TCV09918.1"/>
    </source>
</evidence>
<evidence type="ECO:0000256" key="5">
    <source>
        <dbReference type="ARBA" id="ARBA00023136"/>
    </source>
</evidence>
<dbReference type="Pfam" id="PF07715">
    <property type="entry name" value="Plug"/>
    <property type="match status" value="1"/>
</dbReference>
<dbReference type="PROSITE" id="PS52016">
    <property type="entry name" value="TONB_DEPENDENT_REC_3"/>
    <property type="match status" value="1"/>
</dbReference>
<dbReference type="InterPro" id="IPR036942">
    <property type="entry name" value="Beta-barrel_TonB_sf"/>
</dbReference>
<dbReference type="NCBIfam" id="TIGR04056">
    <property type="entry name" value="OMP_RagA_SusC"/>
    <property type="match status" value="1"/>
</dbReference>
<feature type="compositionally biased region" description="Polar residues" evidence="8">
    <location>
        <begin position="129"/>
        <end position="144"/>
    </location>
</feature>
<dbReference type="SUPFAM" id="SSF56935">
    <property type="entry name" value="Porins"/>
    <property type="match status" value="1"/>
</dbReference>
<dbReference type="SUPFAM" id="SSF49464">
    <property type="entry name" value="Carboxypeptidase regulatory domain-like"/>
    <property type="match status" value="1"/>
</dbReference>
<gene>
    <name evidence="10" type="ORF">EDC17_10375</name>
</gene>
<keyword evidence="2 7" id="KW-0813">Transport</keyword>
<name>A0A4V2VU08_9SPHI</name>
<comment type="caution">
    <text evidence="10">The sequence shown here is derived from an EMBL/GenBank/DDBJ whole genome shotgun (WGS) entry which is preliminary data.</text>
</comment>
<sequence>MMTPITQKFKDKGFSESLSNWMLPVKMTIMFTLLCCFQVSAFHGYAQNITIRAKNTPLIKVMQSIQAQHGIPFLLNGKDISKTTLSADIVNTPLDKALDQLLTPKYIDWEMVDGTLILKRATAKRQLSNSTNFSAAQQSRTLQGRVTDPPGNPIAGATVVIVGTNAGATSDGQGNFSIEVRNTPARLQVRYIGYETAEMTISNQTTVQITLTPANDSMEEVVVVGYGTLKKKLTTGSTIQVKGDDLTKLSTPNILESLQSQAPGVQITQNSGMPGESFKVTIRGLGTIGNSSPLYVIDGIPGGSIDMLNPSDIESIDILKDAASAAIYGSRAANGVVLVTTKQGKSGRTQVHLDNYVGFQNAYKLPSLLTAKEYMIIQDERRFNEGAAPYDWATLIPKQYQQIEDGTWNGTNWLKEISNKDALLQNLSFNMMGGNEQSKFSIGYSLSNRDGIMGAPVEPDFQRHTARINSEHILYKNDRFDVIKFGENVNYSYSNRSGIGIGNIYWNDVHNMLVGNPLLPIYDSEGNFYDQLDKVADGWVLDGATANPAAEMYYRRGQNLSKNHNLSANAYLEVQPIEGLKWRTNFGYRMSASSYRQYTPTYQLSTTLTNPIDDISQNQSLGYNWVLENTLSYGFQPIQEHQLDVVIGQSIEKGGLGEGLSVTTANSSFPGQWDKAFVGNGQGYENFIPAVGGIQWPAGRLSSFFGRANYNVKETYMASFTLRADGSSNFARGNRWGYFPSASAGWILSNESFLQDNSTIDFFKLRASWGQNGNASISPFQYLATIAINQKNGYYFGDNKSSLIRGAYPDILPNPDITWETSEQINIGFDARFVNNRLNVVFDWYKKTTKDWLVQAPVLAIFGTSAPFINGGDVENKGIEFGLNWNDNAGEFTYGVGINGAFNKNKVLRIANTEGIIHGEPNVLSQSTTEMYRAQVDYPIGYFYGYKTAGIFQNQQQIDELRAQGHGVLASSQPGDVIFVDYNGDGQITDLDKTMIGNPHPDFSGGMNLNFGYKGFDLNVTAIGSFGHQIAKSYRSFADSPLQNYTTEIFQRWHGEGTSNRYPRLTNGAHPNTLNISDIYIEDGDFVKIQNITLGYDFKRLWNKAPFAQARFYATVQNLVTFTNYSGMDPEIGYGYDASWVSGIDLGFYPQPRTVMFGLNLKF</sequence>
<organism evidence="10 11">
    <name type="scientific">Sphingobacterium alimentarium</name>
    <dbReference type="NCBI Taxonomy" id="797292"/>
    <lineage>
        <taxon>Bacteria</taxon>
        <taxon>Pseudomonadati</taxon>
        <taxon>Bacteroidota</taxon>
        <taxon>Sphingobacteriia</taxon>
        <taxon>Sphingobacteriales</taxon>
        <taxon>Sphingobacteriaceae</taxon>
        <taxon>Sphingobacterium</taxon>
    </lineage>
</organism>
<accession>A0A4V2VU08</accession>
<dbReference type="AlphaFoldDB" id="A0A4V2VU08"/>
<feature type="region of interest" description="Disordered" evidence="8">
    <location>
        <begin position="129"/>
        <end position="149"/>
    </location>
</feature>
<keyword evidence="4 7" id="KW-0812">Transmembrane</keyword>
<dbReference type="InterPro" id="IPR037066">
    <property type="entry name" value="Plug_dom_sf"/>
</dbReference>
<dbReference type="GO" id="GO:0009279">
    <property type="term" value="C:cell outer membrane"/>
    <property type="evidence" value="ECO:0007669"/>
    <property type="project" value="UniProtKB-SubCell"/>
</dbReference>
<comment type="subcellular location">
    <subcellularLocation>
        <location evidence="1 7">Cell outer membrane</location>
        <topology evidence="1 7">Multi-pass membrane protein</topology>
    </subcellularLocation>
</comment>
<evidence type="ECO:0000256" key="1">
    <source>
        <dbReference type="ARBA" id="ARBA00004571"/>
    </source>
</evidence>
<dbReference type="InterPro" id="IPR008969">
    <property type="entry name" value="CarboxyPept-like_regulatory"/>
</dbReference>
<keyword evidence="5 7" id="KW-0472">Membrane</keyword>
<dbReference type="Gene3D" id="2.40.170.20">
    <property type="entry name" value="TonB-dependent receptor, beta-barrel domain"/>
    <property type="match status" value="1"/>
</dbReference>
<dbReference type="InterPro" id="IPR023996">
    <property type="entry name" value="TonB-dep_OMP_SusC/RagA"/>
</dbReference>
<dbReference type="NCBIfam" id="TIGR04057">
    <property type="entry name" value="SusC_RagA_signa"/>
    <property type="match status" value="1"/>
</dbReference>
<dbReference type="Proteomes" id="UP000295197">
    <property type="component" value="Unassembled WGS sequence"/>
</dbReference>
<dbReference type="RefSeq" id="WP_243646144.1">
    <property type="nucleotide sequence ID" value="NZ_SMBZ01000037.1"/>
</dbReference>
<dbReference type="Gene3D" id="2.170.130.10">
    <property type="entry name" value="TonB-dependent receptor, plug domain"/>
    <property type="match status" value="1"/>
</dbReference>
<comment type="similarity">
    <text evidence="7">Belongs to the TonB-dependent receptor family.</text>
</comment>
<keyword evidence="11" id="KW-1185">Reference proteome</keyword>
<evidence type="ECO:0000256" key="7">
    <source>
        <dbReference type="PROSITE-ProRule" id="PRU01360"/>
    </source>
</evidence>
<keyword evidence="6 7" id="KW-0998">Cell outer membrane</keyword>
<feature type="domain" description="TonB-dependent receptor plug" evidence="9">
    <location>
        <begin position="231"/>
        <end position="336"/>
    </location>
</feature>
<evidence type="ECO:0000259" key="9">
    <source>
        <dbReference type="Pfam" id="PF07715"/>
    </source>
</evidence>
<dbReference type="Pfam" id="PF13715">
    <property type="entry name" value="CarbopepD_reg_2"/>
    <property type="match status" value="1"/>
</dbReference>
<evidence type="ECO:0000256" key="4">
    <source>
        <dbReference type="ARBA" id="ARBA00022692"/>
    </source>
</evidence>
<evidence type="ECO:0000256" key="3">
    <source>
        <dbReference type="ARBA" id="ARBA00022452"/>
    </source>
</evidence>
<keyword evidence="3 7" id="KW-1134">Transmembrane beta strand</keyword>
<protein>
    <submittedName>
        <fullName evidence="10">TonB-linked SusC/RagA family outer membrane protein</fullName>
    </submittedName>
</protein>
<evidence type="ECO:0000256" key="8">
    <source>
        <dbReference type="SAM" id="MobiDB-lite"/>
    </source>
</evidence>
<dbReference type="InterPro" id="IPR023997">
    <property type="entry name" value="TonB-dep_OMP_SusC/RagA_CS"/>
</dbReference>
<reference evidence="10 11" key="1">
    <citation type="submission" date="2019-03" db="EMBL/GenBank/DDBJ databases">
        <title>Genomic Encyclopedia of Type Strains, Phase IV (KMG-IV): sequencing the most valuable type-strain genomes for metagenomic binning, comparative biology and taxonomic classification.</title>
        <authorList>
            <person name="Goeker M."/>
        </authorList>
    </citation>
    <scope>NUCLEOTIDE SEQUENCE [LARGE SCALE GENOMIC DNA]</scope>
    <source>
        <strain evidence="10 11">DSM 22362</strain>
    </source>
</reference>
<dbReference type="EMBL" id="SMBZ01000037">
    <property type="protein sequence ID" value="TCV09918.1"/>
    <property type="molecule type" value="Genomic_DNA"/>
</dbReference>
<dbReference type="Gene3D" id="2.60.40.1120">
    <property type="entry name" value="Carboxypeptidase-like, regulatory domain"/>
    <property type="match status" value="1"/>
</dbReference>
<evidence type="ECO:0000313" key="11">
    <source>
        <dbReference type="Proteomes" id="UP000295197"/>
    </source>
</evidence>
<evidence type="ECO:0000256" key="2">
    <source>
        <dbReference type="ARBA" id="ARBA00022448"/>
    </source>
</evidence>